<feature type="compositionally biased region" description="Basic and acidic residues" evidence="1">
    <location>
        <begin position="206"/>
        <end position="220"/>
    </location>
</feature>
<feature type="region of interest" description="Disordered" evidence="1">
    <location>
        <begin position="1218"/>
        <end position="1237"/>
    </location>
</feature>
<feature type="compositionally biased region" description="Polar residues" evidence="1">
    <location>
        <begin position="1427"/>
        <end position="1441"/>
    </location>
</feature>
<keyword evidence="3" id="KW-1185">Reference proteome</keyword>
<proteinExistence type="predicted"/>
<name>A0ABQ9Y009_9EUKA</name>
<evidence type="ECO:0000256" key="1">
    <source>
        <dbReference type="SAM" id="MobiDB-lite"/>
    </source>
</evidence>
<feature type="compositionally biased region" description="Low complexity" evidence="1">
    <location>
        <begin position="1132"/>
        <end position="1142"/>
    </location>
</feature>
<feature type="compositionally biased region" description="Basic and acidic residues" evidence="1">
    <location>
        <begin position="1100"/>
        <end position="1114"/>
    </location>
</feature>
<feature type="region of interest" description="Disordered" evidence="1">
    <location>
        <begin position="978"/>
        <end position="1003"/>
    </location>
</feature>
<feature type="compositionally biased region" description="Acidic residues" evidence="1">
    <location>
        <begin position="230"/>
        <end position="243"/>
    </location>
</feature>
<accession>A0ABQ9Y009</accession>
<reference evidence="2 3" key="1">
    <citation type="journal article" date="2022" name="bioRxiv">
        <title>Genomics of Preaxostyla Flagellates Illuminates Evolutionary Transitions and the Path Towards Mitochondrial Loss.</title>
        <authorList>
            <person name="Novak L.V.F."/>
            <person name="Treitli S.C."/>
            <person name="Pyrih J."/>
            <person name="Halakuc P."/>
            <person name="Pipaliya S.V."/>
            <person name="Vacek V."/>
            <person name="Brzon O."/>
            <person name="Soukal P."/>
            <person name="Eme L."/>
            <person name="Dacks J.B."/>
            <person name="Karnkowska A."/>
            <person name="Elias M."/>
            <person name="Hampl V."/>
        </authorList>
    </citation>
    <scope>NUCLEOTIDE SEQUENCE [LARGE SCALE GENOMIC DNA]</scope>
    <source>
        <strain evidence="2">NAU3</strain>
        <tissue evidence="2">Gut</tissue>
    </source>
</reference>
<organism evidence="2 3">
    <name type="scientific">Blattamonas nauphoetae</name>
    <dbReference type="NCBI Taxonomy" id="2049346"/>
    <lineage>
        <taxon>Eukaryota</taxon>
        <taxon>Metamonada</taxon>
        <taxon>Preaxostyla</taxon>
        <taxon>Oxymonadida</taxon>
        <taxon>Blattamonas</taxon>
    </lineage>
</organism>
<comment type="caution">
    <text evidence="2">The sequence shown here is derived from an EMBL/GenBank/DDBJ whole genome shotgun (WGS) entry which is preliminary data.</text>
</comment>
<feature type="compositionally biased region" description="Low complexity" evidence="1">
    <location>
        <begin position="1442"/>
        <end position="1458"/>
    </location>
</feature>
<feature type="compositionally biased region" description="Low complexity" evidence="1">
    <location>
        <begin position="1155"/>
        <end position="1167"/>
    </location>
</feature>
<feature type="region of interest" description="Disordered" evidence="1">
    <location>
        <begin position="1427"/>
        <end position="1473"/>
    </location>
</feature>
<protein>
    <submittedName>
        <fullName evidence="2">Uncharacterized protein</fullName>
    </submittedName>
</protein>
<evidence type="ECO:0000313" key="2">
    <source>
        <dbReference type="EMBL" id="KAK2957060.1"/>
    </source>
</evidence>
<sequence length="1473" mass="165092">MIFEISSAQHRVYSDSLASIRFAVRFKHHITLYTFQNVISSSSSPSRVTLSEVSSFQLSLCCGMAVSPFSSQIAAVQIDGTVVVDGKTSLSSDIPESGSLGIIRSLQLPFIPSVVVSHQLREGVKLHPSTLTRDPVIHQIPYHSVDFGSSANVVMTACGHSIYAGDIRMKEGMGWLFDVDETPSLAHKRERRHLDKERARTKKIQRREAMIQKRKELRERRALKRSGENSSEEEEMEEDSDEASSEREDEAKHRRTRQPNYKMPGKGNIVGLWNGFTPLTLHKPSCSSFQHQQYSEDYRSVETTKHPIPPSFISALKFHPDRSTHLFALSTPHELQVFDDRYLKPHSILGDGNRVARFSFHADGTFDAPQADLPRPMLLWEHGTGLVDEPPLKLLDWIAPEAKHSADLEEAQPRLFGIVGGSPQAQKMMFFRIQQNQVIAHFAKLASSADEEQSQSNSCVHRPQLVPTRPRTDIRTHADDFSKLTKPGEVAEGRSLASMRVSRLSKLSAITTKMQTLSISPTLTNTSQPSRQIINSFLTPSSQTNHHFPPSPMPPFRLPFSQTNIILEDHIANRRAMQTQSEPVRTNRFMDTLLMIPHPSHQNRNSYFFPSEGPKLTSPHPIHFSSRTPLRSYTDQHISHNVSTLCGISVLNVDPQTAIFFHLSGLGEVTGQKIGIVDDERHVNAHWASLPTWMFERADFQRKYGSDPPKRDDASLAPVPLTKKEQTIPPFSVSPHRHPHTAVSSTLPLSSTYTTLSVFSHLLTANNVIPSSLIPTLKNHVDFWSSKNLLLPELSPPFMLPAQYVTFLASSVLKKVPKRHFDQQNIILSSSLPPSLALSRPLLSAVFPPVQFDSALSGVDLVLQISRSQTALVKFSSKTRPDSRRYFQFSAVSTQPLPNQVVNPSPVLPWIPPPVSTPTIQRNDPTTHDQLSPNPVSLDVLYNAAISCSLPIHEDSILSWRYQQPRALEQLLQAVKPKRVKPSIEHDDTEDADQDPTSHIVPPRRYAQPLNSYTGCRTMNLVLPLAWPTKEVELHILVPNPNETAQKSQMIASSFLYPYSPLVDACSFLTTSFRISYHDSKRQSEVAIKEKTDARLARRQKRREERKAHIQAERAKHKAALHELRRKRLFAETEQQGSGSDGSDSERTDEEAADSQDVQDSLLLSQLTQFITRTTDPIPPKRTRHRHDQARIHPNPSSSENEGLNDFDVEGMSFDDSMTEQQIPEAAEPVSRSSQTPGALEVQVNRTAQLLTHPQNPLHAQGLSDELLTQLLSTWTLFSWNVMAGKREDINLWIKPPNAAGNADALSQTGDGQRSLLEPLAQTLIRVYISSPIDPPAVSLSTTDADVLTLARSSTDFTIMFPFFSTDPQKPPNHRRSFMTLSQQQKVASIQNALDAPFLARPFLFSSFTFLNPDLPPLFQPQISASPFEQQPRRSMSPSLYSASRPPSQPARSSSQRSETQEDALDDFLNSLF</sequence>
<feature type="region of interest" description="Disordered" evidence="1">
    <location>
        <begin position="188"/>
        <end position="266"/>
    </location>
</feature>
<dbReference type="EMBL" id="JARBJD010000049">
    <property type="protein sequence ID" value="KAK2957060.1"/>
    <property type="molecule type" value="Genomic_DNA"/>
</dbReference>
<feature type="compositionally biased region" description="Basic residues" evidence="1">
    <location>
        <begin position="1115"/>
        <end position="1128"/>
    </location>
</feature>
<evidence type="ECO:0000313" key="3">
    <source>
        <dbReference type="Proteomes" id="UP001281761"/>
    </source>
</evidence>
<gene>
    <name evidence="2" type="ORF">BLNAU_7890</name>
</gene>
<feature type="region of interest" description="Disordered" evidence="1">
    <location>
        <begin position="1100"/>
        <end position="1211"/>
    </location>
</feature>
<dbReference type="Proteomes" id="UP001281761">
    <property type="component" value="Unassembled WGS sequence"/>
</dbReference>